<evidence type="ECO:0000313" key="2">
    <source>
        <dbReference type="Proteomes" id="UP000006633"/>
    </source>
</evidence>
<dbReference type="STRING" id="639283.Snov_2640"/>
<dbReference type="eggNOG" id="COG0834">
    <property type="taxonomic scope" value="Bacteria"/>
</dbReference>
<name>D7A546_ANCN5</name>
<gene>
    <name evidence="1" type="ordered locus">Snov_2640</name>
</gene>
<organism evidence="1 2">
    <name type="scientific">Ancylobacter novellus (strain ATCC 8093 / DSM 506 / JCM 20403 / CCM 1077 / IAM 12100 / NBRC 12443 / NCIMB 10456)</name>
    <name type="common">Starkeya novella</name>
    <dbReference type="NCBI Taxonomy" id="639283"/>
    <lineage>
        <taxon>Bacteria</taxon>
        <taxon>Pseudomonadati</taxon>
        <taxon>Pseudomonadota</taxon>
        <taxon>Alphaproteobacteria</taxon>
        <taxon>Hyphomicrobiales</taxon>
        <taxon>Xanthobacteraceae</taxon>
        <taxon>Ancylobacter</taxon>
    </lineage>
</organism>
<sequence>MRYHRRSLGAKYRPLTAKTGVRFPVGAKDGTCDIAFRAAYPSRAADFLFSPPYLLIEGAYLVEARMTLSGPAEVDAAGRKIAATKGTAYAQYLARNLKQAEFVLSDDAFASFRAGGIDAVAGIRQPLVSYAAANPDIRVLAERFMEISQVVALTRGKLRAAGFVGVTIEELKASGFVRGALDRSGHADVLVAPAAAGS</sequence>
<proteinExistence type="predicted"/>
<dbReference type="SUPFAM" id="SSF53850">
    <property type="entry name" value="Periplasmic binding protein-like II"/>
    <property type="match status" value="1"/>
</dbReference>
<keyword evidence="2" id="KW-1185">Reference proteome</keyword>
<dbReference type="AlphaFoldDB" id="D7A546"/>
<dbReference type="HOGENOM" id="CLU_1377395_0_0_5"/>
<dbReference type="Proteomes" id="UP000006633">
    <property type="component" value="Chromosome"/>
</dbReference>
<protein>
    <submittedName>
        <fullName evidence="1">Extracellular solute-binding protein family 3</fullName>
    </submittedName>
</protein>
<dbReference type="KEGG" id="sno:Snov_2640"/>
<evidence type="ECO:0000313" key="1">
    <source>
        <dbReference type="EMBL" id="ADH89934.1"/>
    </source>
</evidence>
<dbReference type="Gene3D" id="3.40.190.10">
    <property type="entry name" value="Periplasmic binding protein-like II"/>
    <property type="match status" value="2"/>
</dbReference>
<accession>D7A546</accession>
<dbReference type="EMBL" id="CP002026">
    <property type="protein sequence ID" value="ADH89934.1"/>
    <property type="molecule type" value="Genomic_DNA"/>
</dbReference>
<reference evidence="1 2" key="1">
    <citation type="journal article" date="2012" name="Stand. Genomic Sci.">
        <title>Complete genome sequence of the facultatively chemolithoautotrophic and methylotrophic alpha Proteobacterium Starkeya novella type strain (ATCC 8093(T)).</title>
        <authorList>
            <person name="Kappler U."/>
            <person name="Davenport K."/>
            <person name="Beatson S."/>
            <person name="Lucas S."/>
            <person name="Lapidus A."/>
            <person name="Copeland A."/>
            <person name="Berry K.W."/>
            <person name="Glavina Del Rio T."/>
            <person name="Hammon N."/>
            <person name="Dalin E."/>
            <person name="Tice H."/>
            <person name="Pitluck S."/>
            <person name="Richardson P."/>
            <person name="Bruce D."/>
            <person name="Goodwin L.A."/>
            <person name="Han C."/>
            <person name="Tapia R."/>
            <person name="Detter J.C."/>
            <person name="Chang Y.J."/>
            <person name="Jeffries C.D."/>
            <person name="Land M."/>
            <person name="Hauser L."/>
            <person name="Kyrpides N.C."/>
            <person name="Goker M."/>
            <person name="Ivanova N."/>
            <person name="Klenk H.P."/>
            <person name="Woyke T."/>
        </authorList>
    </citation>
    <scope>NUCLEOTIDE SEQUENCE [LARGE SCALE GENOMIC DNA]</scope>
    <source>
        <strain evidence="2">ATCC 8093 / DSM 506 / JCM 20403 / CCM 1077 / IAM 12100 / NBRC 12443 / NCIMB 10456</strain>
    </source>
</reference>